<evidence type="ECO:0000256" key="5">
    <source>
        <dbReference type="ARBA" id="ARBA00022729"/>
    </source>
</evidence>
<comment type="function">
    <text evidence="1">VSG forms a coat on the surface of the parasite. The trypanosome evades the immune response of the host by expressing a series of antigenically distinct VSGs from an estimated 1000 VSG genes.</text>
</comment>
<feature type="signal peptide" evidence="10">
    <location>
        <begin position="1"/>
        <end position="21"/>
    </location>
</feature>
<evidence type="ECO:0000256" key="4">
    <source>
        <dbReference type="ARBA" id="ARBA00022622"/>
    </source>
</evidence>
<proteinExistence type="predicted"/>
<evidence type="ECO:0000259" key="11">
    <source>
        <dbReference type="Pfam" id="PF13206"/>
    </source>
</evidence>
<dbReference type="GO" id="GO:0005886">
    <property type="term" value="C:plasma membrane"/>
    <property type="evidence" value="ECO:0007669"/>
    <property type="project" value="UniProtKB-SubCell"/>
</dbReference>
<dbReference type="GO" id="GO:0098552">
    <property type="term" value="C:side of membrane"/>
    <property type="evidence" value="ECO:0007669"/>
    <property type="project" value="UniProtKB-KW"/>
</dbReference>
<evidence type="ECO:0000256" key="2">
    <source>
        <dbReference type="ARBA" id="ARBA00004609"/>
    </source>
</evidence>
<keyword evidence="6" id="KW-0472">Membrane</keyword>
<comment type="caution">
    <text evidence="12">The sequence shown here is derived from an EMBL/GenBank/DDBJ whole genome shotgun (WGS) entry which is preliminary data.</text>
</comment>
<evidence type="ECO:0000313" key="12">
    <source>
        <dbReference type="EMBL" id="SCU73034.1"/>
    </source>
</evidence>
<keyword evidence="4" id="KW-0336">GPI-anchor</keyword>
<evidence type="ECO:0000256" key="6">
    <source>
        <dbReference type="ARBA" id="ARBA00023136"/>
    </source>
</evidence>
<evidence type="ECO:0000313" key="13">
    <source>
        <dbReference type="Proteomes" id="UP000195570"/>
    </source>
</evidence>
<reference evidence="12" key="1">
    <citation type="submission" date="2016-09" db="EMBL/GenBank/DDBJ databases">
        <authorList>
            <person name="Hebert L."/>
            <person name="Moumen B."/>
        </authorList>
    </citation>
    <scope>NUCLEOTIDE SEQUENCE [LARGE SCALE GENOMIC DNA]</scope>
    <source>
        <strain evidence="12">OVI</strain>
    </source>
</reference>
<dbReference type="EMBL" id="CZPT02001964">
    <property type="protein sequence ID" value="SCU73034.1"/>
    <property type="molecule type" value="Genomic_DNA"/>
</dbReference>
<keyword evidence="3" id="KW-1003">Cell membrane</keyword>
<evidence type="ECO:0000256" key="10">
    <source>
        <dbReference type="SAM" id="SignalP"/>
    </source>
</evidence>
<evidence type="ECO:0000256" key="3">
    <source>
        <dbReference type="ARBA" id="ARBA00022475"/>
    </source>
</evidence>
<keyword evidence="8" id="KW-0449">Lipoprotein</keyword>
<sequence length="437" mass="49890">MYAIKIFVISLLLAFHTATSGASDFLNEDEFVALCLMIKVTKNALRRIKEAREVTKDATRIGARCLQVAGLGILNKICENTDDETCGRRRAFWDAAKDLVNRRHGGVSMREADSEAEDEEEEGSESADPEESDWEETDEEESHSREEDRKSHSHEEKQKTHPKEEDQKPHSKEEVQEEARREETISTNTRLDHRTLEKVQQIAGTAAQVYVDITKTPWVSHSGDLERKIYQALYGVPREPEEIREGTASRDGVCRQKATRSAVNNPPATLSRDLLCMCATDVESREKTKLCCQNCVAGPNLAVWKPNRDSWERWNYLRAQCAVVRDLQIGFKEMVKKFTHKFGHRHDNSIGTELYMGFTTRYHMWPLSLFHKPVPGPGVVYVLMGDRRGDEDVPWVRLLEQVTKEMGGLPLGVGEEKQYAETLEKLDSELKQLFPVE</sequence>
<feature type="domain" description="Trypanosome variant surface glycoprotein B-type N-terminal" evidence="11">
    <location>
        <begin position="11"/>
        <end position="121"/>
    </location>
</feature>
<name>A0A1G4IKZ8_TRYEQ</name>
<feature type="compositionally biased region" description="Acidic residues" evidence="9">
    <location>
        <begin position="114"/>
        <end position="141"/>
    </location>
</feature>
<dbReference type="Proteomes" id="UP000195570">
    <property type="component" value="Unassembled WGS sequence"/>
</dbReference>
<dbReference type="RefSeq" id="XP_067083467.1">
    <property type="nucleotide sequence ID" value="XM_067227366.1"/>
</dbReference>
<evidence type="ECO:0000256" key="1">
    <source>
        <dbReference type="ARBA" id="ARBA00002523"/>
    </source>
</evidence>
<dbReference type="InterPro" id="IPR025932">
    <property type="entry name" value="Trypano_VSG_B_N_dom"/>
</dbReference>
<accession>A0A1G4IKZ8</accession>
<keyword evidence="5 10" id="KW-0732">Signal</keyword>
<feature type="compositionally biased region" description="Basic and acidic residues" evidence="9">
    <location>
        <begin position="142"/>
        <end position="192"/>
    </location>
</feature>
<evidence type="ECO:0000256" key="8">
    <source>
        <dbReference type="ARBA" id="ARBA00023288"/>
    </source>
</evidence>
<gene>
    <name evidence="12" type="ORF">TEOVI_000461800</name>
</gene>
<evidence type="ECO:0000256" key="9">
    <source>
        <dbReference type="SAM" id="MobiDB-lite"/>
    </source>
</evidence>
<evidence type="ECO:0000256" key="7">
    <source>
        <dbReference type="ARBA" id="ARBA00023180"/>
    </source>
</evidence>
<feature type="chain" id="PRO_5009235595" evidence="10">
    <location>
        <begin position="22"/>
        <end position="437"/>
    </location>
</feature>
<organism evidence="12 13">
    <name type="scientific">Trypanosoma equiperdum</name>
    <dbReference type="NCBI Taxonomy" id="5694"/>
    <lineage>
        <taxon>Eukaryota</taxon>
        <taxon>Discoba</taxon>
        <taxon>Euglenozoa</taxon>
        <taxon>Kinetoplastea</taxon>
        <taxon>Metakinetoplastina</taxon>
        <taxon>Trypanosomatida</taxon>
        <taxon>Trypanosomatidae</taxon>
        <taxon>Trypanosoma</taxon>
    </lineage>
</organism>
<protein>
    <submittedName>
        <fullName evidence="12">Trypanosomal VSG domain containing protein, putative</fullName>
    </submittedName>
</protein>
<dbReference type="GeneID" id="92378558"/>
<comment type="subcellular location">
    <subcellularLocation>
        <location evidence="2">Cell membrane</location>
        <topology evidence="2">Lipid-anchor</topology>
        <topology evidence="2">GPI-anchor</topology>
    </subcellularLocation>
</comment>
<feature type="region of interest" description="Disordered" evidence="9">
    <location>
        <begin position="103"/>
        <end position="192"/>
    </location>
</feature>
<dbReference type="AlphaFoldDB" id="A0A1G4IKZ8"/>
<feature type="domain" description="Trypanosome variant surface glycoprotein B-type N-terminal" evidence="11">
    <location>
        <begin position="145"/>
        <end position="424"/>
    </location>
</feature>
<keyword evidence="13" id="KW-1185">Reference proteome</keyword>
<dbReference type="Pfam" id="PF13206">
    <property type="entry name" value="VSG_B"/>
    <property type="match status" value="2"/>
</dbReference>
<keyword evidence="7" id="KW-0325">Glycoprotein</keyword>
<dbReference type="VEuPathDB" id="TriTrypDB:TEOVI_000461800"/>